<keyword evidence="2" id="KW-1185">Reference proteome</keyword>
<dbReference type="EMBL" id="BFFP01000005">
    <property type="protein sequence ID" value="GBG94015.1"/>
    <property type="molecule type" value="Genomic_DNA"/>
</dbReference>
<name>A0A401IR81_9LACO</name>
<reference evidence="1 2" key="1">
    <citation type="journal article" date="2019" name="Int. J. Syst. Evol. Microbiol.">
        <title>Lactobacillus salitolerans sp. nov., a novel lactic acid bacterium isolated from spent mushroom substrates.</title>
        <authorList>
            <person name="Tohno M."/>
            <person name="Tanizawa Y."/>
            <person name="Kojima Y."/>
            <person name="Sakamoto M."/>
            <person name="Nakamura Y."/>
            <person name="Ohkuma M."/>
            <person name="Kobayashi H."/>
        </authorList>
    </citation>
    <scope>NUCLEOTIDE SEQUENCE [LARGE SCALE GENOMIC DNA]</scope>
    <source>
        <strain evidence="1 2">YK43</strain>
    </source>
</reference>
<evidence type="ECO:0000313" key="1">
    <source>
        <dbReference type="EMBL" id="GBG94015.1"/>
    </source>
</evidence>
<gene>
    <name evidence="1" type="ORF">LFYK43_04740</name>
</gene>
<evidence type="ECO:0000313" key="2">
    <source>
        <dbReference type="Proteomes" id="UP000286848"/>
    </source>
</evidence>
<accession>A0A401IR81</accession>
<protein>
    <submittedName>
        <fullName evidence="1">Uncharacterized protein</fullName>
    </submittedName>
</protein>
<organism evidence="1 2">
    <name type="scientific">Ligilactobacillus salitolerans</name>
    <dbReference type="NCBI Taxonomy" id="1808352"/>
    <lineage>
        <taxon>Bacteria</taxon>
        <taxon>Bacillati</taxon>
        <taxon>Bacillota</taxon>
        <taxon>Bacilli</taxon>
        <taxon>Lactobacillales</taxon>
        <taxon>Lactobacillaceae</taxon>
        <taxon>Ligilactobacillus</taxon>
    </lineage>
</organism>
<comment type="caution">
    <text evidence="1">The sequence shown here is derived from an EMBL/GenBank/DDBJ whole genome shotgun (WGS) entry which is preliminary data.</text>
</comment>
<proteinExistence type="predicted"/>
<dbReference type="Proteomes" id="UP000286848">
    <property type="component" value="Unassembled WGS sequence"/>
</dbReference>
<dbReference type="AlphaFoldDB" id="A0A401IR81"/>
<sequence>MRFYTAPSEKQYTQAERYNINGMSPKKATNNLKRIFYKSIPKHKTIPSLDNYSITWGVGDLY</sequence>